<reference evidence="1" key="1">
    <citation type="submission" date="2020-05" db="EMBL/GenBank/DDBJ databases">
        <title>Large-scale comparative analyses of tick genomes elucidate their genetic diversity and vector capacities.</title>
        <authorList>
            <person name="Jia N."/>
            <person name="Wang J."/>
            <person name="Shi W."/>
            <person name="Du L."/>
            <person name="Sun Y."/>
            <person name="Zhan W."/>
            <person name="Jiang J."/>
            <person name="Wang Q."/>
            <person name="Zhang B."/>
            <person name="Ji P."/>
            <person name="Sakyi L.B."/>
            <person name="Cui X."/>
            <person name="Yuan T."/>
            <person name="Jiang B."/>
            <person name="Yang W."/>
            <person name="Lam T.T.-Y."/>
            <person name="Chang Q."/>
            <person name="Ding S."/>
            <person name="Wang X."/>
            <person name="Zhu J."/>
            <person name="Ruan X."/>
            <person name="Zhao L."/>
            <person name="Wei J."/>
            <person name="Que T."/>
            <person name="Du C."/>
            <person name="Cheng J."/>
            <person name="Dai P."/>
            <person name="Han X."/>
            <person name="Huang E."/>
            <person name="Gao Y."/>
            <person name="Liu J."/>
            <person name="Shao H."/>
            <person name="Ye R."/>
            <person name="Li L."/>
            <person name="Wei W."/>
            <person name="Wang X."/>
            <person name="Wang C."/>
            <person name="Yang T."/>
            <person name="Huo Q."/>
            <person name="Li W."/>
            <person name="Guo W."/>
            <person name="Chen H."/>
            <person name="Zhou L."/>
            <person name="Ni X."/>
            <person name="Tian J."/>
            <person name="Zhou Y."/>
            <person name="Sheng Y."/>
            <person name="Liu T."/>
            <person name="Pan Y."/>
            <person name="Xia L."/>
            <person name="Li J."/>
            <person name="Zhao F."/>
            <person name="Cao W."/>
        </authorList>
    </citation>
    <scope>NUCLEOTIDE SEQUENCE</scope>
    <source>
        <strain evidence="1">Hyas-2018</strain>
    </source>
</reference>
<dbReference type="Proteomes" id="UP000821845">
    <property type="component" value="Chromosome 8"/>
</dbReference>
<evidence type="ECO:0000313" key="2">
    <source>
        <dbReference type="Proteomes" id="UP000821845"/>
    </source>
</evidence>
<evidence type="ECO:0000313" key="1">
    <source>
        <dbReference type="EMBL" id="KAH6925029.1"/>
    </source>
</evidence>
<dbReference type="EMBL" id="CM023488">
    <property type="protein sequence ID" value="KAH6925029.1"/>
    <property type="molecule type" value="Genomic_DNA"/>
</dbReference>
<proteinExistence type="predicted"/>
<keyword evidence="2" id="KW-1185">Reference proteome</keyword>
<sequence length="304" mass="34268">MASQVPVIYEPAPLRTSTNSAPTYKPNSGAVYLSAGRYSKSNILQRRFSSSVLDVYQETFTANPRPTHQFLDVGCGTGDFTQDVLLPRCLPCRRIVGVDSSQDMIEHARRHSASEKLDFQLLDICDDVTTFLVEFGHFDRVYSFYCLHWAEDLGLALKNIARLMTQTGECLLVFYASHESVPVWRALARMDRWKKYSEVLLKFVPKSHDMGKAEQLRFLSSHLKNAGLVPSVLELVRSATYAGSSEKETLDTQMGVLPIAQMVPEEQRAQLLADVTEQVCKVHGPEADKECYRMYIVMAAKSRC</sequence>
<name>A0ACB7RWZ1_HYAAI</name>
<protein>
    <submittedName>
        <fullName evidence="1">Uncharacterized protein</fullName>
    </submittedName>
</protein>
<organism evidence="1 2">
    <name type="scientific">Hyalomma asiaticum</name>
    <name type="common">Tick</name>
    <dbReference type="NCBI Taxonomy" id="266040"/>
    <lineage>
        <taxon>Eukaryota</taxon>
        <taxon>Metazoa</taxon>
        <taxon>Ecdysozoa</taxon>
        <taxon>Arthropoda</taxon>
        <taxon>Chelicerata</taxon>
        <taxon>Arachnida</taxon>
        <taxon>Acari</taxon>
        <taxon>Parasitiformes</taxon>
        <taxon>Ixodida</taxon>
        <taxon>Ixodoidea</taxon>
        <taxon>Ixodidae</taxon>
        <taxon>Hyalomminae</taxon>
        <taxon>Hyalomma</taxon>
    </lineage>
</organism>
<gene>
    <name evidence="1" type="ORF">HPB50_027181</name>
</gene>
<comment type="caution">
    <text evidence="1">The sequence shown here is derived from an EMBL/GenBank/DDBJ whole genome shotgun (WGS) entry which is preliminary data.</text>
</comment>
<accession>A0ACB7RWZ1</accession>